<evidence type="ECO:0000313" key="4">
    <source>
        <dbReference type="Proteomes" id="UP000175679"/>
    </source>
</evidence>
<organism evidence="3 4">
    <name type="scientific">Wolbachia pipientis</name>
    <dbReference type="NCBI Taxonomy" id="955"/>
    <lineage>
        <taxon>Bacteria</taxon>
        <taxon>Pseudomonadati</taxon>
        <taxon>Pseudomonadota</taxon>
        <taxon>Alphaproteobacteria</taxon>
        <taxon>Rickettsiales</taxon>
        <taxon>Anaplasmataceae</taxon>
        <taxon>Wolbachieae</taxon>
        <taxon>Wolbachia</taxon>
    </lineage>
</organism>
<feature type="domain" description="Zinc finger/thioredoxin putative" evidence="2">
    <location>
        <begin position="4"/>
        <end position="36"/>
    </location>
</feature>
<dbReference type="EMBL" id="MJMG01000001">
    <property type="protein sequence ID" value="OEY86951.1"/>
    <property type="molecule type" value="Genomic_DNA"/>
</dbReference>
<dbReference type="RefSeq" id="WP_070064601.1">
    <property type="nucleotide sequence ID" value="NZ_MJMG01000001.1"/>
</dbReference>
<proteinExistence type="predicted"/>
<reference evidence="3 4" key="1">
    <citation type="submission" date="2016-09" db="EMBL/GenBank/DDBJ databases">
        <title>Genomic evidence for plant-parasitic nematodes as the earliest Wolbachia hosts.</title>
        <authorList>
            <person name="Brown A.M."/>
            <person name="Wasala S.K."/>
            <person name="Howe D.K."/>
            <person name="Peetz A.B."/>
            <person name="Zasada I.A."/>
            <person name="Denver D.R."/>
        </authorList>
    </citation>
    <scope>NUCLEOTIDE SEQUENCE [LARGE SCALE GENOMIC DNA]</scope>
    <source>
        <strain evidence="4">wPpe</strain>
    </source>
</reference>
<gene>
    <name evidence="3" type="ORF">BIY23_00400</name>
</gene>
<dbReference type="InterPro" id="IPR011723">
    <property type="entry name" value="Znf/thioredoxin_put"/>
</dbReference>
<evidence type="ECO:0000259" key="2">
    <source>
        <dbReference type="Pfam" id="PF13717"/>
    </source>
</evidence>
<sequence>MIEIQCQNCTKVYSVPADQIGKSGRTVKCTSCEFIWHANPYKKRGNYLVLTVLICIVICFIAANPNKIKKPYKHFMYKLIGHKKEYNIETNELYQDYLLLPHLKPYNFKNEQLN</sequence>
<feature type="transmembrane region" description="Helical" evidence="1">
    <location>
        <begin position="45"/>
        <end position="63"/>
    </location>
</feature>
<accession>A0A1E7QKF0</accession>
<comment type="caution">
    <text evidence="3">The sequence shown here is derived from an EMBL/GenBank/DDBJ whole genome shotgun (WGS) entry which is preliminary data.</text>
</comment>
<dbReference type="AlphaFoldDB" id="A0A1E7QKF0"/>
<keyword evidence="1" id="KW-1133">Transmembrane helix</keyword>
<name>A0A1E7QKF0_WOLPI</name>
<keyword evidence="1" id="KW-0472">Membrane</keyword>
<dbReference type="NCBIfam" id="TIGR02098">
    <property type="entry name" value="MJ0042_CXXC"/>
    <property type="match status" value="1"/>
</dbReference>
<evidence type="ECO:0000256" key="1">
    <source>
        <dbReference type="SAM" id="Phobius"/>
    </source>
</evidence>
<dbReference type="Pfam" id="PF13717">
    <property type="entry name" value="Zn_ribbon_4"/>
    <property type="match status" value="1"/>
</dbReference>
<evidence type="ECO:0000313" key="3">
    <source>
        <dbReference type="EMBL" id="OEY86951.1"/>
    </source>
</evidence>
<dbReference type="Proteomes" id="UP000175679">
    <property type="component" value="Unassembled WGS sequence"/>
</dbReference>
<keyword evidence="4" id="KW-1185">Reference proteome</keyword>
<protein>
    <recommendedName>
        <fullName evidence="2">Zinc finger/thioredoxin putative domain-containing protein</fullName>
    </recommendedName>
</protein>
<keyword evidence="1" id="KW-0812">Transmembrane</keyword>